<dbReference type="STRING" id="4955.A0A1G4MBU4"/>
<reference evidence="3 4" key="1">
    <citation type="submission" date="2016-03" db="EMBL/GenBank/DDBJ databases">
        <authorList>
            <person name="Devillers H."/>
        </authorList>
    </citation>
    <scope>NUCLEOTIDE SEQUENCE [LARGE SCALE GENOMIC DNA]</scope>
    <source>
        <strain evidence="3">CBS 6772</strain>
    </source>
</reference>
<dbReference type="InterPro" id="IPR043987">
    <property type="entry name" value="CCZ1/INTU/HSP4_longin_1"/>
</dbReference>
<evidence type="ECO:0000256" key="1">
    <source>
        <dbReference type="ARBA" id="ARBA00005352"/>
    </source>
</evidence>
<organism evidence="3 4">
    <name type="scientific">Lachancea fermentati</name>
    <name type="common">Zygosaccharomyces fermentati</name>
    <dbReference type="NCBI Taxonomy" id="4955"/>
    <lineage>
        <taxon>Eukaryota</taxon>
        <taxon>Fungi</taxon>
        <taxon>Dikarya</taxon>
        <taxon>Ascomycota</taxon>
        <taxon>Saccharomycotina</taxon>
        <taxon>Saccharomycetes</taxon>
        <taxon>Saccharomycetales</taxon>
        <taxon>Saccharomycetaceae</taxon>
        <taxon>Lachancea</taxon>
    </lineage>
</organism>
<dbReference type="PANTHER" id="PTHR13056:SF0">
    <property type="entry name" value="VACUOLAR FUSION PROTEIN CCZ1 HOMOLOG-RELATED"/>
    <property type="match status" value="1"/>
</dbReference>
<dbReference type="Proteomes" id="UP000190831">
    <property type="component" value="Chromosome D"/>
</dbReference>
<evidence type="ECO:0000313" key="4">
    <source>
        <dbReference type="Proteomes" id="UP000190831"/>
    </source>
</evidence>
<protein>
    <submittedName>
        <fullName evidence="3">LAFE_0D09758g1_1</fullName>
    </submittedName>
</protein>
<dbReference type="Pfam" id="PF19031">
    <property type="entry name" value="Intu_longin_1"/>
    <property type="match status" value="1"/>
</dbReference>
<comment type="similarity">
    <text evidence="1">Belongs to the CCZ1 family.</text>
</comment>
<accession>A0A1G4MBU4</accession>
<dbReference type="OMA" id="YNCLFWY"/>
<dbReference type="GO" id="GO:0016192">
    <property type="term" value="P:vesicle-mediated transport"/>
    <property type="evidence" value="ECO:0007669"/>
    <property type="project" value="InterPro"/>
</dbReference>
<evidence type="ECO:0000259" key="2">
    <source>
        <dbReference type="Pfam" id="PF19031"/>
    </source>
</evidence>
<keyword evidence="4" id="KW-1185">Reference proteome</keyword>
<proteinExistence type="inferred from homology"/>
<sequence>MLDFLTVFNPKYSHTEDDTYKQLLLYHSFEGSQEYTVNDKLSQIGIIQALWTFAQSFGDSKDICKNIIELEGKRIFTLVVEEDFYISLTVLEEEEEIPSSYYLTHLTHCYEFFTLHFGTWKSFEDHHRLTDRLNEYFIEFWTNFLMMPHVPTYKGFLNFWPDCYKTADMPSRAPESLAWEAYLNQQILLDDTSYLGIKDLLVYHLPKPSNHKGFKTYGFLRNFTSDLDSLPEISNWVYHMDAVYDRISSHVLAGNVHYEQVPVEDEEVPPVNQESSTGETILDHSKKMLHNLTLPISFAYDAIQEVGNMTGVSNSMSLLTDYIPGFHSRSSDDLVANKNGNTARSGFLISPLSAPALPDTYKIKKLHLKFAGETQVYNCLFWYYNEVLVILIFKSDFEKIWEQEYLKDLHGKLSTAISELYKSQLNNGPAQMDRFCYATVNKASRQVKSSFPLMNRTEVEDAASPLELVVNGLDQFLTAGINRKSSIATLSPAHEQELREAATNSSSWGLGLMGGMFKRDATQCEPRVFYDTFLDTISQEKLQELHIDVTKFLSTLERSKRAPDISEQKLIKLNNGVLCFILENADEIIVLVQNWFDRKALHRGRGHGLHGDSLVQYMDRDVLAWWEERAT</sequence>
<gene>
    <name evidence="3" type="ORF">LAFE_0D09758G</name>
</gene>
<name>A0A1G4MBU4_LACFM</name>
<dbReference type="GO" id="GO:0035658">
    <property type="term" value="C:Mon1-Ccz1 complex"/>
    <property type="evidence" value="ECO:0007669"/>
    <property type="project" value="InterPro"/>
</dbReference>
<feature type="domain" description="CCZ1/INTU/HSP4 first Longin" evidence="2">
    <location>
        <begin position="2"/>
        <end position="118"/>
    </location>
</feature>
<dbReference type="AlphaFoldDB" id="A0A1G4MBU4"/>
<dbReference type="PANTHER" id="PTHR13056">
    <property type="entry name" value="VACUOLAR FUSION PROTEIN CCZ1 HOMOLOG-RELATED"/>
    <property type="match status" value="1"/>
</dbReference>
<dbReference type="InterPro" id="IPR013176">
    <property type="entry name" value="Ccz1"/>
</dbReference>
<dbReference type="OrthoDB" id="240546at2759"/>
<evidence type="ECO:0000313" key="3">
    <source>
        <dbReference type="EMBL" id="SCW01310.1"/>
    </source>
</evidence>
<dbReference type="EMBL" id="LT598492">
    <property type="protein sequence ID" value="SCW01310.1"/>
    <property type="molecule type" value="Genomic_DNA"/>
</dbReference>